<dbReference type="CDD" id="cd07525">
    <property type="entry name" value="HAD_like"/>
    <property type="match status" value="1"/>
</dbReference>
<dbReference type="SUPFAM" id="SSF56784">
    <property type="entry name" value="HAD-like"/>
    <property type="match status" value="1"/>
</dbReference>
<dbReference type="Pfam" id="PF13242">
    <property type="entry name" value="Hydrolase_like"/>
    <property type="match status" value="1"/>
</dbReference>
<dbReference type="PANTHER" id="PTHR19288">
    <property type="entry name" value="4-NITROPHENYLPHOSPHATASE-RELATED"/>
    <property type="match status" value="1"/>
</dbReference>
<dbReference type="Gene3D" id="3.40.50.1000">
    <property type="entry name" value="HAD superfamily/HAD-like"/>
    <property type="match status" value="2"/>
</dbReference>
<evidence type="ECO:0000313" key="1">
    <source>
        <dbReference type="EMBL" id="WDI32557.1"/>
    </source>
</evidence>
<dbReference type="RefSeq" id="WP_274494486.1">
    <property type="nucleotide sequence ID" value="NZ_CP118166.1"/>
</dbReference>
<accession>A0AAE9ZHC4</accession>
<dbReference type="GO" id="GO:0005737">
    <property type="term" value="C:cytoplasm"/>
    <property type="evidence" value="ECO:0007669"/>
    <property type="project" value="TreeGrafter"/>
</dbReference>
<keyword evidence="2" id="KW-1185">Reference proteome</keyword>
<proteinExistence type="predicted"/>
<dbReference type="NCBIfam" id="TIGR01459">
    <property type="entry name" value="HAD-SF-IIA-hyp4"/>
    <property type="match status" value="1"/>
</dbReference>
<gene>
    <name evidence="1" type="ORF">PUV54_05030</name>
</gene>
<dbReference type="AlphaFoldDB" id="A0AAE9ZHC4"/>
<sequence>MSRPRFISSIRTLASDYDAMLCDAWGVIHNGVELIAGVEEAMINFRKARGPIIILTNAPRPSSIIPAQLDRLGLSSDAYDAVVTSGDATRAMIERHLPAPAFRIGPSKDDPLFENLDINFVQLEEAGFIICTGLMNDDREHPYEYREILGHAAELRLPMICANPDIIVNWGGRRIWCAGALAEIYKELGGNVAYGGKPHAPIYEQANKVIDRIKPGVAASRILAVGDGLLTDIRGANDQGIDAMLVTGAGGIHDGGGDHADVSAQLNEAGVHATAVAELLRW</sequence>
<dbReference type="InterPro" id="IPR006356">
    <property type="entry name" value="HAD-SF_hydro_IIA_hyp3"/>
</dbReference>
<dbReference type="InterPro" id="IPR036412">
    <property type="entry name" value="HAD-like_sf"/>
</dbReference>
<dbReference type="Pfam" id="PF13344">
    <property type="entry name" value="Hydrolase_6"/>
    <property type="match status" value="1"/>
</dbReference>
<reference evidence="1" key="1">
    <citation type="submission" date="2023-02" db="EMBL/GenBank/DDBJ databases">
        <title>Genome sequence of Hyphococcus flavus.</title>
        <authorList>
            <person name="Rong J.-C."/>
            <person name="Zhao Q."/>
            <person name="Yi M."/>
            <person name="Wu J.-Y."/>
        </authorList>
    </citation>
    <scope>NUCLEOTIDE SEQUENCE</scope>
    <source>
        <strain evidence="1">MCCC 1K03223</strain>
    </source>
</reference>
<dbReference type="Proteomes" id="UP001214043">
    <property type="component" value="Chromosome"/>
</dbReference>
<organism evidence="1 2">
    <name type="scientific">Hyphococcus flavus</name>
    <dbReference type="NCBI Taxonomy" id="1866326"/>
    <lineage>
        <taxon>Bacteria</taxon>
        <taxon>Pseudomonadati</taxon>
        <taxon>Pseudomonadota</taxon>
        <taxon>Alphaproteobacteria</taxon>
        <taxon>Parvularculales</taxon>
        <taxon>Parvularculaceae</taxon>
        <taxon>Hyphococcus</taxon>
    </lineage>
</organism>
<dbReference type="PANTHER" id="PTHR19288:SF90">
    <property type="entry name" value="OS08G0542600 PROTEIN"/>
    <property type="match status" value="1"/>
</dbReference>
<evidence type="ECO:0000313" key="2">
    <source>
        <dbReference type="Proteomes" id="UP001214043"/>
    </source>
</evidence>
<dbReference type="NCBIfam" id="TIGR01460">
    <property type="entry name" value="HAD-SF-IIA"/>
    <property type="match status" value="1"/>
</dbReference>
<name>A0AAE9ZHC4_9PROT</name>
<keyword evidence="1" id="KW-0378">Hydrolase</keyword>
<protein>
    <submittedName>
        <fullName evidence="1">TIGR01459 family HAD-type hydrolase</fullName>
    </submittedName>
</protein>
<dbReference type="EMBL" id="CP118166">
    <property type="protein sequence ID" value="WDI32557.1"/>
    <property type="molecule type" value="Genomic_DNA"/>
</dbReference>
<dbReference type="KEGG" id="hfl:PUV54_05030"/>
<dbReference type="InterPro" id="IPR006357">
    <property type="entry name" value="HAD-SF_hydro_IIA"/>
</dbReference>
<dbReference type="GO" id="GO:0016791">
    <property type="term" value="F:phosphatase activity"/>
    <property type="evidence" value="ECO:0007669"/>
    <property type="project" value="TreeGrafter"/>
</dbReference>
<dbReference type="InterPro" id="IPR023214">
    <property type="entry name" value="HAD_sf"/>
</dbReference>